<keyword evidence="5" id="KW-0378">Hydrolase</keyword>
<keyword evidence="6" id="KW-0326">Glycosidase</keyword>
<dbReference type="EC" id="3.2.1.51" evidence="3"/>
<dbReference type="InterPro" id="IPR057739">
    <property type="entry name" value="Glyco_hydro_29_N"/>
</dbReference>
<name>A0A2K4ZDV9_9FIRM</name>
<dbReference type="GO" id="GO:0016139">
    <property type="term" value="P:glycoside catabolic process"/>
    <property type="evidence" value="ECO:0007669"/>
    <property type="project" value="TreeGrafter"/>
</dbReference>
<proteinExistence type="inferred from homology"/>
<dbReference type="InterPro" id="IPR000933">
    <property type="entry name" value="Glyco_hydro_29"/>
</dbReference>
<reference evidence="9 10" key="1">
    <citation type="submission" date="2018-01" db="EMBL/GenBank/DDBJ databases">
        <authorList>
            <person name="Gaut B.S."/>
            <person name="Morton B.R."/>
            <person name="Clegg M.T."/>
            <person name="Duvall M.R."/>
        </authorList>
    </citation>
    <scope>NUCLEOTIDE SEQUENCE [LARGE SCALE GENOMIC DNA]</scope>
    <source>
        <strain evidence="9">GP69</strain>
    </source>
</reference>
<dbReference type="Pfam" id="PF01120">
    <property type="entry name" value="Alpha_L_fucos"/>
    <property type="match status" value="1"/>
</dbReference>
<dbReference type="RefSeq" id="WP_242982336.1">
    <property type="nucleotide sequence ID" value="NZ_JANJZD010000006.1"/>
</dbReference>
<dbReference type="PRINTS" id="PR00741">
    <property type="entry name" value="GLHYDRLASE29"/>
</dbReference>
<dbReference type="InterPro" id="IPR016286">
    <property type="entry name" value="FUC_metazoa-typ"/>
</dbReference>
<dbReference type="SUPFAM" id="SSF51445">
    <property type="entry name" value="(Trans)glycosidases"/>
    <property type="match status" value="1"/>
</dbReference>
<evidence type="ECO:0000256" key="7">
    <source>
        <dbReference type="SAM" id="MobiDB-lite"/>
    </source>
</evidence>
<gene>
    <name evidence="9" type="ORF">AMURIS_01355</name>
</gene>
<organism evidence="9 10">
    <name type="scientific">Acetatifactor muris</name>
    <dbReference type="NCBI Taxonomy" id="879566"/>
    <lineage>
        <taxon>Bacteria</taxon>
        <taxon>Bacillati</taxon>
        <taxon>Bacillota</taxon>
        <taxon>Clostridia</taxon>
        <taxon>Lachnospirales</taxon>
        <taxon>Lachnospiraceae</taxon>
        <taxon>Acetatifactor</taxon>
    </lineage>
</organism>
<comment type="similarity">
    <text evidence="2">Belongs to the glycosyl hydrolase 29 family.</text>
</comment>
<accession>A0A2K4ZDV9</accession>
<protein>
    <recommendedName>
        <fullName evidence="3">alpha-L-fucosidase</fullName>
        <ecNumber evidence="3">3.2.1.51</ecNumber>
    </recommendedName>
</protein>
<dbReference type="PANTHER" id="PTHR10030:SF37">
    <property type="entry name" value="ALPHA-L-FUCOSIDASE-RELATED"/>
    <property type="match status" value="1"/>
</dbReference>
<evidence type="ECO:0000256" key="6">
    <source>
        <dbReference type="ARBA" id="ARBA00023295"/>
    </source>
</evidence>
<dbReference type="InterPro" id="IPR017853">
    <property type="entry name" value="GH"/>
</dbReference>
<feature type="region of interest" description="Disordered" evidence="7">
    <location>
        <begin position="1"/>
        <end position="31"/>
    </location>
</feature>
<comment type="function">
    <text evidence="1">Alpha-L-fucosidase is responsible for hydrolyzing the alpha-1,6-linked fucose joined to the reducing-end N-acetylglucosamine of the carbohydrate moieties of glycoproteins.</text>
</comment>
<keyword evidence="10" id="KW-1185">Reference proteome</keyword>
<dbReference type="SMART" id="SM00812">
    <property type="entry name" value="Alpha_L_fucos"/>
    <property type="match status" value="1"/>
</dbReference>
<keyword evidence="4" id="KW-0732">Signal</keyword>
<dbReference type="GO" id="GO:0005764">
    <property type="term" value="C:lysosome"/>
    <property type="evidence" value="ECO:0007669"/>
    <property type="project" value="TreeGrafter"/>
</dbReference>
<evidence type="ECO:0000256" key="3">
    <source>
        <dbReference type="ARBA" id="ARBA00012662"/>
    </source>
</evidence>
<feature type="domain" description="Glycoside hydrolase family 29 N-terminal" evidence="8">
    <location>
        <begin position="67"/>
        <end position="367"/>
    </location>
</feature>
<evidence type="ECO:0000256" key="4">
    <source>
        <dbReference type="ARBA" id="ARBA00022729"/>
    </source>
</evidence>
<dbReference type="EMBL" id="OFSM01000006">
    <property type="protein sequence ID" value="SOY28644.1"/>
    <property type="molecule type" value="Genomic_DNA"/>
</dbReference>
<dbReference type="PANTHER" id="PTHR10030">
    <property type="entry name" value="ALPHA-L-FUCOSIDASE"/>
    <property type="match status" value="1"/>
</dbReference>
<dbReference type="GO" id="GO:0004560">
    <property type="term" value="F:alpha-L-fucosidase activity"/>
    <property type="evidence" value="ECO:0007669"/>
    <property type="project" value="InterPro"/>
</dbReference>
<evidence type="ECO:0000256" key="2">
    <source>
        <dbReference type="ARBA" id="ARBA00007951"/>
    </source>
</evidence>
<sequence length="478" mass="54841">MREQETGEKETKSGKENGRIQDGGKMMEKKMPRKMTGAELKSMLKSSINFKSLGGLKCEELTLSPEEKQWWRDAKIGMFIHWGLYSILGRGEWARFNEKIPKEEYEALADEFIPRDFKMKEWMDIAKDFGARYAVMVTRHHDGFSLWNSEGSYEHFTSYHRGAKRDFVQEYADACREAGLKVGVYYSPMDWRFPGYFDPEGLPENAALMKKQCYAQVEELCSRYQPDILWYDGGWLAHKGSDTSSAWFWEPVKLNKIARSYNPKLLINPRSGWEGDFYCDEGSHEITGKIIPVPWEKNMCVCSGSSWGWMADDPVSDFDWLIRMMVNVVCRGGNWLVNIGPDRNGRISEEIRQRMRQVGDWLQVYGESIYATAAGPYEPVDNVYGATWRDEKVYLHILDREEFRAEKLPITENHIESAVLFDGGAVEVVEEQDGIRLILPERAYAGDSGEVPDTIVVLTMAEPVKAGGDADIYFTGKE</sequence>
<dbReference type="Proteomes" id="UP000236311">
    <property type="component" value="Unassembled WGS sequence"/>
</dbReference>
<evidence type="ECO:0000256" key="5">
    <source>
        <dbReference type="ARBA" id="ARBA00022801"/>
    </source>
</evidence>
<dbReference type="Gene3D" id="3.20.20.80">
    <property type="entry name" value="Glycosidases"/>
    <property type="match status" value="1"/>
</dbReference>
<evidence type="ECO:0000256" key="1">
    <source>
        <dbReference type="ARBA" id="ARBA00004071"/>
    </source>
</evidence>
<dbReference type="GO" id="GO:0006004">
    <property type="term" value="P:fucose metabolic process"/>
    <property type="evidence" value="ECO:0007669"/>
    <property type="project" value="InterPro"/>
</dbReference>
<feature type="compositionally biased region" description="Basic and acidic residues" evidence="7">
    <location>
        <begin position="1"/>
        <end position="19"/>
    </location>
</feature>
<evidence type="ECO:0000259" key="8">
    <source>
        <dbReference type="Pfam" id="PF01120"/>
    </source>
</evidence>
<evidence type="ECO:0000313" key="9">
    <source>
        <dbReference type="EMBL" id="SOY28644.1"/>
    </source>
</evidence>
<dbReference type="AlphaFoldDB" id="A0A2K4ZDV9"/>
<evidence type="ECO:0000313" key="10">
    <source>
        <dbReference type="Proteomes" id="UP000236311"/>
    </source>
</evidence>